<keyword evidence="2" id="KW-0812">Transmembrane</keyword>
<evidence type="ECO:0000256" key="1">
    <source>
        <dbReference type="SAM" id="MobiDB-lite"/>
    </source>
</evidence>
<organism evidence="3 4">
    <name type="scientific">Arthrobacter ulcerisalmonis</name>
    <dbReference type="NCBI Taxonomy" id="2483813"/>
    <lineage>
        <taxon>Bacteria</taxon>
        <taxon>Bacillati</taxon>
        <taxon>Actinomycetota</taxon>
        <taxon>Actinomycetes</taxon>
        <taxon>Micrococcales</taxon>
        <taxon>Micrococcaceae</taxon>
        <taxon>Arthrobacter</taxon>
    </lineage>
</organism>
<proteinExistence type="predicted"/>
<dbReference type="RefSeq" id="WP_238989198.1">
    <property type="nucleotide sequence ID" value="NZ_CBCRYA010000026.1"/>
</dbReference>
<sequence>MLTTDDAGALLPDPAESSELQTLPDAAAPKRSRKKRVLVATAGVVLLGAGIAFGTVLPDPKTSDAYKSLADEKSTVETERDAALSSYASVKGKYDTLQSGIATREAKVATKETEVGKADAAVKTAEAAVKAREEAVTGAEKAKAANTVSDGTWTVGSDIEPGTYRAAAAVGSTCYWGIYRSGSNGGDIIENDIPGGGRPVITLSQGQDFNSTRCGKWEKQ</sequence>
<keyword evidence="4" id="KW-1185">Reference proteome</keyword>
<feature type="region of interest" description="Disordered" evidence="1">
    <location>
        <begin position="1"/>
        <end position="32"/>
    </location>
</feature>
<keyword evidence="2" id="KW-0472">Membrane</keyword>
<evidence type="ECO:0000313" key="3">
    <source>
        <dbReference type="EMBL" id="VDC33135.1"/>
    </source>
</evidence>
<evidence type="ECO:0000313" key="4">
    <source>
        <dbReference type="Proteomes" id="UP000280861"/>
    </source>
</evidence>
<keyword evidence="2" id="KW-1133">Transmembrane helix</keyword>
<protein>
    <submittedName>
        <fullName evidence="3">Uncharacterized protein</fullName>
    </submittedName>
</protein>
<evidence type="ECO:0000256" key="2">
    <source>
        <dbReference type="SAM" id="Phobius"/>
    </source>
</evidence>
<accession>A0A3P5XEB8</accession>
<name>A0A3P5XEB8_9MICC</name>
<dbReference type="AlphaFoldDB" id="A0A3P5XEB8"/>
<feature type="transmembrane region" description="Helical" evidence="2">
    <location>
        <begin position="37"/>
        <end position="57"/>
    </location>
</feature>
<dbReference type="Proteomes" id="UP000280861">
    <property type="component" value="Unassembled WGS sequence"/>
</dbReference>
<reference evidence="3 4" key="1">
    <citation type="submission" date="2018-11" db="EMBL/GenBank/DDBJ databases">
        <authorList>
            <person name="Criscuolo A."/>
        </authorList>
    </citation>
    <scope>NUCLEOTIDE SEQUENCE [LARGE SCALE GENOMIC DNA]</scope>
    <source>
        <strain evidence="3">AT11b</strain>
    </source>
</reference>
<dbReference type="EMBL" id="UXAU01000042">
    <property type="protein sequence ID" value="VDC33135.1"/>
    <property type="molecule type" value="Genomic_DNA"/>
</dbReference>
<gene>
    <name evidence="3" type="ORF">PSET11_03247</name>
</gene>